<reference evidence="5 6" key="1">
    <citation type="submission" date="2018-05" db="EMBL/GenBank/DDBJ databases">
        <title>Complete genome sequence of sponge-derived Streptomyces sp. HNM0039.</title>
        <authorList>
            <person name="Huang X."/>
            <person name="Zhou S."/>
        </authorList>
    </citation>
    <scope>NUCLEOTIDE SEQUENCE [LARGE SCALE GENOMIC DNA]</scope>
    <source>
        <strain evidence="5 6">HNM0039</strain>
    </source>
</reference>
<dbReference type="OrthoDB" id="8428274at2"/>
<keyword evidence="6" id="KW-1185">Reference proteome</keyword>
<dbReference type="SUPFAM" id="SSF54665">
    <property type="entry name" value="CO dehydrogenase molybdoprotein N-domain-like"/>
    <property type="match status" value="1"/>
</dbReference>
<evidence type="ECO:0000313" key="6">
    <source>
        <dbReference type="Proteomes" id="UP000244900"/>
    </source>
</evidence>
<dbReference type="GO" id="GO:0016491">
    <property type="term" value="F:oxidoreductase activity"/>
    <property type="evidence" value="ECO:0007669"/>
    <property type="project" value="UniProtKB-KW"/>
</dbReference>
<dbReference type="InterPro" id="IPR037165">
    <property type="entry name" value="AldOxase/xan_DH_Mopterin-bd_sf"/>
</dbReference>
<dbReference type="AlphaFoldDB" id="A0A2S1T3E1"/>
<dbReference type="PANTHER" id="PTHR11908">
    <property type="entry name" value="XANTHINE DEHYDROGENASE"/>
    <property type="match status" value="1"/>
</dbReference>
<dbReference type="SUPFAM" id="SSF56003">
    <property type="entry name" value="Molybdenum cofactor-binding domain"/>
    <property type="match status" value="1"/>
</dbReference>
<dbReference type="Pfam" id="PF02738">
    <property type="entry name" value="MoCoBD_1"/>
    <property type="match status" value="1"/>
</dbReference>
<dbReference type="KEGG" id="stir:DDW44_24045"/>
<protein>
    <submittedName>
        <fullName evidence="5">Xanthine dehydrogenase</fullName>
    </submittedName>
</protein>
<gene>
    <name evidence="5" type="ORF">DDW44_24045</name>
</gene>
<dbReference type="Gene3D" id="3.30.365.10">
    <property type="entry name" value="Aldehyde oxidase/xanthine dehydrogenase, molybdopterin binding domain"/>
    <property type="match status" value="4"/>
</dbReference>
<proteinExistence type="predicted"/>
<dbReference type="InterPro" id="IPR036856">
    <property type="entry name" value="Ald_Oxase/Xan_DH_a/b_sf"/>
</dbReference>
<feature type="compositionally biased region" description="Pro residues" evidence="3">
    <location>
        <begin position="695"/>
        <end position="710"/>
    </location>
</feature>
<dbReference type="Gene3D" id="3.90.1170.50">
    <property type="entry name" value="Aldehyde oxidase/xanthine dehydrogenase, a/b hammerhead"/>
    <property type="match status" value="1"/>
</dbReference>
<dbReference type="SMART" id="SM01008">
    <property type="entry name" value="Ald_Xan_dh_C"/>
    <property type="match status" value="1"/>
</dbReference>
<dbReference type="InterPro" id="IPR046867">
    <property type="entry name" value="AldOxase/xan_DH_MoCoBD2"/>
</dbReference>
<dbReference type="PANTHER" id="PTHR11908:SF132">
    <property type="entry name" value="ALDEHYDE OXIDASE 1-RELATED"/>
    <property type="match status" value="1"/>
</dbReference>
<dbReference type="InterPro" id="IPR016208">
    <property type="entry name" value="Ald_Oxase/xanthine_DH-like"/>
</dbReference>
<dbReference type="Pfam" id="PF01315">
    <property type="entry name" value="Ald_Xan_dh_C"/>
    <property type="match status" value="1"/>
</dbReference>
<sequence>MPRREAGEKVTGRARYTGDVRMPRAAYVAVVPATVAHGRVRAVRPQRALALPGVTAVIYFANCPRLRRTGDGELSLFQSPGIAYRGQFVAAVVAESPLLAREAALRVGVEYAARPHEVHLATEGPSLHPPPEHGPWFPTDCVHGDPEAALPCSDVRVDAVYRTPPYHHHVLEPHASLAYWNDGFLTVHDTTQGPSGTRDVLARLFGIRPDRVRVVAHHIGAGFGSKAAPRAQVVLAALAARVVRRPVVTALSREQLSAVVGYRTPTIQRIRLGAGTDGRLVAVSHAAFEQTSMIRDFSECSAAPTRTMYAAPHRMTSHRRARLHVPSPTWLRAPGECPGMFALESAMDELAEACALDPVELRLRNDTPVDPHSGRPFSSRNLAACLRLGAERFGWAERDRLRARRSDRRQLVGLGVAASTFPQYRFPSRATVHADPHGRYVVRIAAADVGTGARTVLAQIAADTLRVPPDRVTAELGDSAYPSASWAGRSSGTTSWGTAVVRACEALRTEIGRRGGDVPPGGVEVSWDTSDELAPPRAFSQHAFGAQFAEVTVDRATREVRVPRLLGVFAVGRVINPATVRSQLIGGMVMGVSMALCEEGVMDPAHGHFLTRDLAAYRVATYADVPHVEAVCVDEEDFHTSPMGAKGVGEIGIVGTAAAIANAVHHATGHRFRELPLSPRRLVEVMGPGVRAGPPGAPPEAPPSRSPEQP</sequence>
<evidence type="ECO:0000256" key="2">
    <source>
        <dbReference type="ARBA" id="ARBA00023002"/>
    </source>
</evidence>
<dbReference type="GO" id="GO:0005506">
    <property type="term" value="F:iron ion binding"/>
    <property type="evidence" value="ECO:0007669"/>
    <property type="project" value="InterPro"/>
</dbReference>
<keyword evidence="1" id="KW-0500">Molybdenum</keyword>
<feature type="region of interest" description="Disordered" evidence="3">
    <location>
        <begin position="687"/>
        <end position="710"/>
    </location>
</feature>
<evidence type="ECO:0000313" key="5">
    <source>
        <dbReference type="EMBL" id="AWI33192.1"/>
    </source>
</evidence>
<accession>A0A2S1T3E1</accession>
<evidence type="ECO:0000259" key="4">
    <source>
        <dbReference type="SMART" id="SM01008"/>
    </source>
</evidence>
<evidence type="ECO:0000256" key="3">
    <source>
        <dbReference type="SAM" id="MobiDB-lite"/>
    </source>
</evidence>
<dbReference type="EMBL" id="CP029188">
    <property type="protein sequence ID" value="AWI33192.1"/>
    <property type="molecule type" value="Genomic_DNA"/>
</dbReference>
<keyword evidence="2" id="KW-0560">Oxidoreductase</keyword>
<dbReference type="InterPro" id="IPR008274">
    <property type="entry name" value="AldOxase/xan_DH_MoCoBD1"/>
</dbReference>
<dbReference type="Proteomes" id="UP000244900">
    <property type="component" value="Chromosome"/>
</dbReference>
<organism evidence="5 6">
    <name type="scientific">Streptomyces tirandamycinicus</name>
    <dbReference type="NCBI Taxonomy" id="2174846"/>
    <lineage>
        <taxon>Bacteria</taxon>
        <taxon>Bacillati</taxon>
        <taxon>Actinomycetota</taxon>
        <taxon>Actinomycetes</taxon>
        <taxon>Kitasatosporales</taxon>
        <taxon>Streptomycetaceae</taxon>
        <taxon>Streptomyces</taxon>
    </lineage>
</organism>
<evidence type="ECO:0000256" key="1">
    <source>
        <dbReference type="ARBA" id="ARBA00022505"/>
    </source>
</evidence>
<name>A0A2S1T3E1_9ACTN</name>
<dbReference type="Pfam" id="PF20256">
    <property type="entry name" value="MoCoBD_2"/>
    <property type="match status" value="2"/>
</dbReference>
<feature type="domain" description="Aldehyde oxidase/xanthine dehydrogenase a/b hammerhead" evidence="4">
    <location>
        <begin position="11"/>
        <end position="115"/>
    </location>
</feature>
<dbReference type="InterPro" id="IPR000674">
    <property type="entry name" value="Ald_Oxase/Xan_DH_a/b"/>
</dbReference>